<organism evidence="3">
    <name type="scientific">marine metagenome</name>
    <dbReference type="NCBI Taxonomy" id="408172"/>
    <lineage>
        <taxon>unclassified sequences</taxon>
        <taxon>metagenomes</taxon>
        <taxon>ecological metagenomes</taxon>
    </lineage>
</organism>
<dbReference type="Pfam" id="PF01408">
    <property type="entry name" value="GFO_IDH_MocA"/>
    <property type="match status" value="1"/>
</dbReference>
<dbReference type="InterPro" id="IPR055170">
    <property type="entry name" value="GFO_IDH_MocA-like_dom"/>
</dbReference>
<reference evidence="3" key="1">
    <citation type="submission" date="2018-05" db="EMBL/GenBank/DDBJ databases">
        <authorList>
            <person name="Lanie J.A."/>
            <person name="Ng W.-L."/>
            <person name="Kazmierczak K.M."/>
            <person name="Andrzejewski T.M."/>
            <person name="Davidsen T.M."/>
            <person name="Wayne K.J."/>
            <person name="Tettelin H."/>
            <person name="Glass J.I."/>
            <person name="Rusch D."/>
            <person name="Podicherti R."/>
            <person name="Tsui H.-C.T."/>
            <person name="Winkler M.E."/>
        </authorList>
    </citation>
    <scope>NUCLEOTIDE SEQUENCE</scope>
</reference>
<evidence type="ECO:0000259" key="2">
    <source>
        <dbReference type="Pfam" id="PF22725"/>
    </source>
</evidence>
<dbReference type="InterPro" id="IPR000683">
    <property type="entry name" value="Gfo/Idh/MocA-like_OxRdtase_N"/>
</dbReference>
<dbReference type="SUPFAM" id="SSF55347">
    <property type="entry name" value="Glyceraldehyde-3-phosphate dehydrogenase-like, C-terminal domain"/>
    <property type="match status" value="1"/>
</dbReference>
<dbReference type="InterPro" id="IPR036291">
    <property type="entry name" value="NAD(P)-bd_dom_sf"/>
</dbReference>
<accession>A0A381WML3</accession>
<gene>
    <name evidence="3" type="ORF">METZ01_LOCUS106061</name>
</gene>
<dbReference type="AlphaFoldDB" id="A0A381WML3"/>
<dbReference type="EMBL" id="UINC01012148">
    <property type="protein sequence ID" value="SVA53207.1"/>
    <property type="molecule type" value="Genomic_DNA"/>
</dbReference>
<evidence type="ECO:0000259" key="1">
    <source>
        <dbReference type="Pfam" id="PF01408"/>
    </source>
</evidence>
<name>A0A381WML3_9ZZZZ</name>
<sequence>VKKGNTIRIGVIGVGHLGNFHVKRLKEISGISISGIYDNNPIRTDEISNQYDVKSFSSLQKLLEISDAVSIVTPTPYHFEIANLALDKDCHLFIEKPITDNIEHAGLLLNKAEKLNKIIQVGHIERFNPAFTVLKNLHIQPLFIEAHRLAEFNPRGNDVPVILDLMIHDLDIILSLVGSEIKDIRANGVKVVSSSVDIANARIEFENGCIANVTASRISQKIMRKMRLFQNEEYITIDFQNGVLEEYKICANPPESNGTEKVVELGGPEKRYVLYRKPQVPKQDALKEELTHFTNSITNAQKPETDGESAAKALALALEIQKIIGN</sequence>
<dbReference type="PANTHER" id="PTHR43377">
    <property type="entry name" value="BILIVERDIN REDUCTASE A"/>
    <property type="match status" value="1"/>
</dbReference>
<dbReference type="Pfam" id="PF22725">
    <property type="entry name" value="GFO_IDH_MocA_C3"/>
    <property type="match status" value="1"/>
</dbReference>
<dbReference type="PANTHER" id="PTHR43377:SF1">
    <property type="entry name" value="BILIVERDIN REDUCTASE A"/>
    <property type="match status" value="1"/>
</dbReference>
<evidence type="ECO:0000313" key="3">
    <source>
        <dbReference type="EMBL" id="SVA53207.1"/>
    </source>
</evidence>
<dbReference type="Gene3D" id="3.40.50.720">
    <property type="entry name" value="NAD(P)-binding Rossmann-like Domain"/>
    <property type="match status" value="1"/>
</dbReference>
<dbReference type="SUPFAM" id="SSF51735">
    <property type="entry name" value="NAD(P)-binding Rossmann-fold domains"/>
    <property type="match status" value="1"/>
</dbReference>
<dbReference type="InterPro" id="IPR051450">
    <property type="entry name" value="Gfo/Idh/MocA_Oxidoreductases"/>
</dbReference>
<dbReference type="Gene3D" id="3.30.360.10">
    <property type="entry name" value="Dihydrodipicolinate Reductase, domain 2"/>
    <property type="match status" value="1"/>
</dbReference>
<dbReference type="GO" id="GO:0000166">
    <property type="term" value="F:nucleotide binding"/>
    <property type="evidence" value="ECO:0007669"/>
    <property type="project" value="InterPro"/>
</dbReference>
<feature type="non-terminal residue" evidence="3">
    <location>
        <position position="1"/>
    </location>
</feature>
<protein>
    <submittedName>
        <fullName evidence="3">Uncharacterized protein</fullName>
    </submittedName>
</protein>
<feature type="domain" description="Gfo/Idh/MocA-like oxidoreductase N-terminal" evidence="1">
    <location>
        <begin position="7"/>
        <end position="123"/>
    </location>
</feature>
<feature type="domain" description="GFO/IDH/MocA-like oxidoreductase" evidence="2">
    <location>
        <begin position="161"/>
        <end position="221"/>
    </location>
</feature>
<proteinExistence type="predicted"/>